<accession>A0A6A4NH49</accession>
<evidence type="ECO:0000313" key="3">
    <source>
        <dbReference type="EMBL" id="KAE9593016.1"/>
    </source>
</evidence>
<protein>
    <submittedName>
        <fullName evidence="3">Putative CAAX amino terminal protease</fullName>
    </submittedName>
</protein>
<keyword evidence="1" id="KW-0812">Transmembrane</keyword>
<keyword evidence="3" id="KW-0645">Protease</keyword>
<dbReference type="InterPro" id="IPR003675">
    <property type="entry name" value="Rce1/LyrA-like_dom"/>
</dbReference>
<dbReference type="PANTHER" id="PTHR43592">
    <property type="entry name" value="CAAX AMINO TERMINAL PROTEASE"/>
    <property type="match status" value="1"/>
</dbReference>
<dbReference type="AlphaFoldDB" id="A0A6A4NH49"/>
<feature type="transmembrane region" description="Helical" evidence="1">
    <location>
        <begin position="185"/>
        <end position="212"/>
    </location>
</feature>
<name>A0A6A4NH49_LUPAL</name>
<feature type="domain" description="CAAX prenyl protease 2/Lysostaphin resistance protein A-like" evidence="2">
    <location>
        <begin position="234"/>
        <end position="319"/>
    </location>
</feature>
<keyword evidence="3" id="KW-0378">Hydrolase</keyword>
<organism evidence="3 4">
    <name type="scientific">Lupinus albus</name>
    <name type="common">White lupine</name>
    <name type="synonym">Lupinus termis</name>
    <dbReference type="NCBI Taxonomy" id="3870"/>
    <lineage>
        <taxon>Eukaryota</taxon>
        <taxon>Viridiplantae</taxon>
        <taxon>Streptophyta</taxon>
        <taxon>Embryophyta</taxon>
        <taxon>Tracheophyta</taxon>
        <taxon>Spermatophyta</taxon>
        <taxon>Magnoliopsida</taxon>
        <taxon>eudicotyledons</taxon>
        <taxon>Gunneridae</taxon>
        <taxon>Pentapetalae</taxon>
        <taxon>rosids</taxon>
        <taxon>fabids</taxon>
        <taxon>Fabales</taxon>
        <taxon>Fabaceae</taxon>
        <taxon>Papilionoideae</taxon>
        <taxon>50 kb inversion clade</taxon>
        <taxon>genistoids sensu lato</taxon>
        <taxon>core genistoids</taxon>
        <taxon>Genisteae</taxon>
        <taxon>Lupinus</taxon>
    </lineage>
</organism>
<dbReference type="EMBL" id="WOCE01000019">
    <property type="protein sequence ID" value="KAE9593016.1"/>
    <property type="molecule type" value="Genomic_DNA"/>
</dbReference>
<feature type="transmembrane region" description="Helical" evidence="1">
    <location>
        <begin position="286"/>
        <end position="303"/>
    </location>
</feature>
<comment type="caution">
    <text evidence="3">The sequence shown here is derived from an EMBL/GenBank/DDBJ whole genome shotgun (WGS) entry which is preliminary data.</text>
</comment>
<sequence>MGMDHATVVVVIRRQMLSVLGGLRWQPPYAKSIRYQLPATTPFYSFLRPNTNTLKYLPQRFNSRTCFNTYCKKIEEEQVTNNNTPFSHGFSALKEEFIPLESENLWTTLSLYLFILHIPFSFGGLSVVALLTGESFLDPQTKALSLLIIQILELSGALVLFKYNAKPQYEFTNFFTNNKLLNGRNWIVASVLGFGFLVFLIFLTSLLAETLFGSKPVNPILKEILLYSDISRVSCVLVLCIVTPLLEEVVYRGFLLTSLSSTMEWQQAVAISSIIFSAIHFSGENFLQLFIVGCVLGCSYCWTGNLNSNIAIHSLYNALTLIITYYS</sequence>
<keyword evidence="1" id="KW-0472">Membrane</keyword>
<keyword evidence="4" id="KW-1185">Reference proteome</keyword>
<dbReference type="GO" id="GO:0080120">
    <property type="term" value="P:CAAX-box protein maturation"/>
    <property type="evidence" value="ECO:0007669"/>
    <property type="project" value="UniProtKB-ARBA"/>
</dbReference>
<dbReference type="PANTHER" id="PTHR43592:SF4">
    <property type="entry name" value="CAAX AMINO TERMINAL PROTEASE FAMILY PROTEIN"/>
    <property type="match status" value="1"/>
</dbReference>
<reference evidence="4" key="1">
    <citation type="journal article" date="2020" name="Nat. Commun.">
        <title>Genome sequence of the cluster root forming white lupin.</title>
        <authorList>
            <person name="Hufnagel B."/>
            <person name="Marques A."/>
            <person name="Soriano A."/>
            <person name="Marques L."/>
            <person name="Divol F."/>
            <person name="Doumas P."/>
            <person name="Sallet E."/>
            <person name="Mancinotti D."/>
            <person name="Carrere S."/>
            <person name="Marande W."/>
            <person name="Arribat S."/>
            <person name="Keller J."/>
            <person name="Huneau C."/>
            <person name="Blein T."/>
            <person name="Aime D."/>
            <person name="Laguerre M."/>
            <person name="Taylor J."/>
            <person name="Schubert V."/>
            <person name="Nelson M."/>
            <person name="Geu-Flores F."/>
            <person name="Crespi M."/>
            <person name="Gallardo-Guerrero K."/>
            <person name="Delaux P.-M."/>
            <person name="Salse J."/>
            <person name="Berges H."/>
            <person name="Guyot R."/>
            <person name="Gouzy J."/>
            <person name="Peret B."/>
        </authorList>
    </citation>
    <scope>NUCLEOTIDE SEQUENCE [LARGE SCALE GENOMIC DNA]</scope>
    <source>
        <strain evidence="4">cv. Amiga</strain>
    </source>
</reference>
<evidence type="ECO:0000259" key="2">
    <source>
        <dbReference type="Pfam" id="PF02517"/>
    </source>
</evidence>
<dbReference type="GO" id="GO:0004175">
    <property type="term" value="F:endopeptidase activity"/>
    <property type="evidence" value="ECO:0007669"/>
    <property type="project" value="UniProtKB-ARBA"/>
</dbReference>
<keyword evidence="1" id="KW-1133">Transmembrane helix</keyword>
<dbReference type="Pfam" id="PF02517">
    <property type="entry name" value="Rce1-like"/>
    <property type="match status" value="1"/>
</dbReference>
<feature type="transmembrane region" description="Helical" evidence="1">
    <location>
        <begin position="109"/>
        <end position="131"/>
    </location>
</feature>
<evidence type="ECO:0000256" key="1">
    <source>
        <dbReference type="SAM" id="Phobius"/>
    </source>
</evidence>
<feature type="transmembrane region" description="Helical" evidence="1">
    <location>
        <begin position="143"/>
        <end position="165"/>
    </location>
</feature>
<dbReference type="OrthoDB" id="1742244at2759"/>
<dbReference type="Proteomes" id="UP000447434">
    <property type="component" value="Chromosome 19"/>
</dbReference>
<proteinExistence type="predicted"/>
<dbReference type="GO" id="GO:0006508">
    <property type="term" value="P:proteolysis"/>
    <property type="evidence" value="ECO:0007669"/>
    <property type="project" value="UniProtKB-KW"/>
</dbReference>
<gene>
    <name evidence="3" type="ORF">Lalb_Chr19g0135291</name>
</gene>
<evidence type="ECO:0000313" key="4">
    <source>
        <dbReference type="Proteomes" id="UP000447434"/>
    </source>
</evidence>